<evidence type="ECO:0000256" key="2">
    <source>
        <dbReference type="SAM" id="Phobius"/>
    </source>
</evidence>
<proteinExistence type="predicted"/>
<protein>
    <submittedName>
        <fullName evidence="3">Uncharacterized protein</fullName>
    </submittedName>
</protein>
<accession>A0A7S3KWR2</accession>
<feature type="transmembrane region" description="Helical" evidence="2">
    <location>
        <begin position="46"/>
        <end position="67"/>
    </location>
</feature>
<reference evidence="3" key="1">
    <citation type="submission" date="2021-01" db="EMBL/GenBank/DDBJ databases">
        <authorList>
            <person name="Corre E."/>
            <person name="Pelletier E."/>
            <person name="Niang G."/>
            <person name="Scheremetjew M."/>
            <person name="Finn R."/>
            <person name="Kale V."/>
            <person name="Holt S."/>
            <person name="Cochrane G."/>
            <person name="Meng A."/>
            <person name="Brown T."/>
            <person name="Cohen L."/>
        </authorList>
    </citation>
    <scope>NUCLEOTIDE SEQUENCE</scope>
    <source>
        <strain evidence="3">CCMP127</strain>
    </source>
</reference>
<evidence type="ECO:0000313" key="3">
    <source>
        <dbReference type="EMBL" id="CAE0403075.1"/>
    </source>
</evidence>
<evidence type="ECO:0000256" key="1">
    <source>
        <dbReference type="SAM" id="MobiDB-lite"/>
    </source>
</evidence>
<organism evidence="3">
    <name type="scientific">Amphora coffeiformis</name>
    <dbReference type="NCBI Taxonomy" id="265554"/>
    <lineage>
        <taxon>Eukaryota</taxon>
        <taxon>Sar</taxon>
        <taxon>Stramenopiles</taxon>
        <taxon>Ochrophyta</taxon>
        <taxon>Bacillariophyta</taxon>
        <taxon>Bacillariophyceae</taxon>
        <taxon>Bacillariophycidae</taxon>
        <taxon>Thalassiophysales</taxon>
        <taxon>Catenulaceae</taxon>
        <taxon>Amphora</taxon>
    </lineage>
</organism>
<dbReference type="AlphaFoldDB" id="A0A7S3KWR2"/>
<dbReference type="EMBL" id="HBIM01001486">
    <property type="protein sequence ID" value="CAE0403075.1"/>
    <property type="molecule type" value="Transcribed_RNA"/>
</dbReference>
<keyword evidence="2" id="KW-0472">Membrane</keyword>
<name>A0A7S3KWR2_9STRA</name>
<feature type="compositionally biased region" description="Polar residues" evidence="1">
    <location>
        <begin position="1"/>
        <end position="11"/>
    </location>
</feature>
<keyword evidence="2" id="KW-0812">Transmembrane</keyword>
<sequence>MTRTFESGDSYQRTDETTALIAPSNGAEKKSSEGLEYRSIKKKRGFLMPLLVGIIMVTAVSMAVLLYRHQVERKRASESARSYLQSLVGVSHSGKYVVTYPRNITKTDTFADLAKVMIPVWFEASLLSLSVFDDSVNPSDVHNARKCLLTTRDLLDAFSPVYTNRTRVWDRLRRQYKQGYEIAGSFQDLHDGNVTYDKHLWHKRRDALLVWRHQFEAFVERRNFIRTYLLHPSADGCYTHKEVSHLFWAGADRPPCGNDLARSSLQQLAVLQLNNALDYLNVILGYNKVLSREHQLEYHNFRKELRSFLDEYKLFGFVLFPSAIMDELGKEEVSAAIHTLKKSRKLLGKLNDHWEAFNLNRKKESEKEAQAKLADRIEEEWMIFKTWCQDKNLAGAIQTLAHALAADECTK</sequence>
<keyword evidence="2" id="KW-1133">Transmembrane helix</keyword>
<gene>
    <name evidence="3" type="ORF">ACOF00016_LOCUS1298</name>
</gene>
<feature type="region of interest" description="Disordered" evidence="1">
    <location>
        <begin position="1"/>
        <end position="27"/>
    </location>
</feature>